<proteinExistence type="predicted"/>
<dbReference type="InterPro" id="IPR002782">
    <property type="entry name" value="Mut7-C_RNAse_dom"/>
</dbReference>
<reference evidence="3" key="1">
    <citation type="submission" date="2023-07" db="EMBL/GenBank/DDBJ databases">
        <title>Sequencing the genomes of 1000 actinobacteria strains.</title>
        <authorList>
            <person name="Klenk H.-P."/>
        </authorList>
    </citation>
    <scope>NUCLEOTIDE SEQUENCE</scope>
    <source>
        <strain evidence="3">DSM 45977</strain>
    </source>
</reference>
<dbReference type="Pfam" id="PF01927">
    <property type="entry name" value="Mut7-C"/>
    <property type="match status" value="1"/>
</dbReference>
<evidence type="ECO:0000259" key="2">
    <source>
        <dbReference type="Pfam" id="PF14451"/>
    </source>
</evidence>
<dbReference type="Proteomes" id="UP001180845">
    <property type="component" value="Unassembled WGS sequence"/>
</dbReference>
<dbReference type="PANTHER" id="PTHR39081">
    <property type="entry name" value="MUT7-C DOMAIN-CONTAINING PROTEIN"/>
    <property type="match status" value="1"/>
</dbReference>
<dbReference type="AlphaFoldDB" id="A0AAE4CMI1"/>
<dbReference type="InterPro" id="IPR027798">
    <property type="entry name" value="Ub_Mut7C"/>
</dbReference>
<dbReference type="PANTHER" id="PTHR39081:SF1">
    <property type="entry name" value="MUT7-C RNASE DOMAIN-CONTAINING PROTEIN"/>
    <property type="match status" value="1"/>
</dbReference>
<dbReference type="EMBL" id="JAVDXW010000001">
    <property type="protein sequence ID" value="MDR7302441.1"/>
    <property type="molecule type" value="Genomic_DNA"/>
</dbReference>
<name>A0AAE4CMI1_9ACTN</name>
<gene>
    <name evidence="3" type="ORF">JOF55_002622</name>
</gene>
<accession>A0AAE4CMI1</accession>
<feature type="domain" description="Ubiquitin Mut7-C" evidence="2">
    <location>
        <begin position="13"/>
        <end position="88"/>
    </location>
</feature>
<dbReference type="Pfam" id="PF14451">
    <property type="entry name" value="Ub-Mut7C"/>
    <property type="match status" value="1"/>
</dbReference>
<keyword evidence="4" id="KW-1185">Reference proteome</keyword>
<dbReference type="RefSeq" id="WP_310273977.1">
    <property type="nucleotide sequence ID" value="NZ_JAVDXW010000001.1"/>
</dbReference>
<evidence type="ECO:0000259" key="1">
    <source>
        <dbReference type="Pfam" id="PF01927"/>
    </source>
</evidence>
<organism evidence="3 4">
    <name type="scientific">Haloactinomyces albus</name>
    <dbReference type="NCBI Taxonomy" id="1352928"/>
    <lineage>
        <taxon>Bacteria</taxon>
        <taxon>Bacillati</taxon>
        <taxon>Actinomycetota</taxon>
        <taxon>Actinomycetes</taxon>
        <taxon>Actinopolysporales</taxon>
        <taxon>Actinopolysporaceae</taxon>
        <taxon>Haloactinomyces</taxon>
    </lineage>
</organism>
<evidence type="ECO:0000313" key="4">
    <source>
        <dbReference type="Proteomes" id="UP001180845"/>
    </source>
</evidence>
<sequence>MASDTAGTHPTLRVRPDRELWSFVAPRHRREQVLVRYDGTASLGHVVQSLGIPLTEVGALLVDGVPTEHSQRPGPAATVEIRPVERPQAIRAHFVLDVHLGTLARRMRLLGIDTAYRNDAEDGALIEQSAREERVLLSKDRGLLRRRALWSGAFVRGTRPAEQLADVLGRFAPGLNPWTRCLACNGELAAVAKSEVVDELEPGTRRCYDVYARCRSCGRVYWRGAHADKLDAIVAEARSMHPDRGEDGRG</sequence>
<protein>
    <submittedName>
        <fullName evidence="3">Uncharacterized protein with PIN domain</fullName>
    </submittedName>
</protein>
<evidence type="ECO:0000313" key="3">
    <source>
        <dbReference type="EMBL" id="MDR7302441.1"/>
    </source>
</evidence>
<feature type="domain" description="Mut7-C RNAse" evidence="1">
    <location>
        <begin position="93"/>
        <end position="233"/>
    </location>
</feature>
<comment type="caution">
    <text evidence="3">The sequence shown here is derived from an EMBL/GenBank/DDBJ whole genome shotgun (WGS) entry which is preliminary data.</text>
</comment>